<dbReference type="InterPro" id="IPR000639">
    <property type="entry name" value="Epox_hydrolase-like"/>
</dbReference>
<comment type="caution">
    <text evidence="3">The sequence shown here is derived from an EMBL/GenBank/DDBJ whole genome shotgun (WGS) entry which is preliminary data.</text>
</comment>
<dbReference type="EMBL" id="BAAAZO010000011">
    <property type="protein sequence ID" value="GAA3632690.1"/>
    <property type="molecule type" value="Genomic_DNA"/>
</dbReference>
<keyword evidence="4" id="KW-1185">Reference proteome</keyword>
<evidence type="ECO:0000313" key="3">
    <source>
        <dbReference type="EMBL" id="GAA3632690.1"/>
    </source>
</evidence>
<dbReference type="InterPro" id="IPR029058">
    <property type="entry name" value="AB_hydrolase_fold"/>
</dbReference>
<proteinExistence type="predicted"/>
<evidence type="ECO:0000313" key="4">
    <source>
        <dbReference type="Proteomes" id="UP001501074"/>
    </source>
</evidence>
<accession>A0ABP7AI60</accession>
<gene>
    <name evidence="3" type="ORF">GCM10022223_58710</name>
</gene>
<reference evidence="4" key="1">
    <citation type="journal article" date="2019" name="Int. J. Syst. Evol. Microbiol.">
        <title>The Global Catalogue of Microorganisms (GCM) 10K type strain sequencing project: providing services to taxonomists for standard genome sequencing and annotation.</title>
        <authorList>
            <consortium name="The Broad Institute Genomics Platform"/>
            <consortium name="The Broad Institute Genome Sequencing Center for Infectious Disease"/>
            <person name="Wu L."/>
            <person name="Ma J."/>
        </authorList>
    </citation>
    <scope>NUCLEOTIDE SEQUENCE [LARGE SCALE GENOMIC DNA]</scope>
    <source>
        <strain evidence="4">JCM 16902</strain>
    </source>
</reference>
<dbReference type="PRINTS" id="PR00412">
    <property type="entry name" value="EPOXHYDRLASE"/>
</dbReference>
<dbReference type="SUPFAM" id="SSF53474">
    <property type="entry name" value="alpha/beta-Hydrolases"/>
    <property type="match status" value="1"/>
</dbReference>
<name>A0ABP7AI60_9ACTN</name>
<dbReference type="PANTHER" id="PTHR43329">
    <property type="entry name" value="EPOXIDE HYDROLASE"/>
    <property type="match status" value="1"/>
</dbReference>
<sequence length="337" mass="37663">MSGRDTICPVRLRRADDSEPSPEQSAVTRPALEPAGALYVDSADTLIRGPWTHRFIAANGARFHVAEAGEGPLVLLLHGFPQFWWSWRHQLTALAEAGYRAVAMDLRGYGASDKPPRGYDTMTSATDVAGVIKALGEVEAVIVGQDWGGWLAWSMPGLAPQQTRAVAALSMGHPLVMRRALTRNPRQRRAWRRVLEFQMPMRPERRLAREDLVGDVLRDWSGPGGFPDEESLDVYRRAIRVPFVAHSAMEYFRWAFRSVPRRDGRRFSTSVNEPIMVPTLSMHGEEDSFVLLPSVLASHRQVTGPLNFELVPGAGHFLPEEAPERVTQALLDWLKSL</sequence>
<keyword evidence="1 3" id="KW-0378">Hydrolase</keyword>
<feature type="domain" description="AB hydrolase-1" evidence="2">
    <location>
        <begin position="72"/>
        <end position="323"/>
    </location>
</feature>
<dbReference type="Gene3D" id="3.40.50.1820">
    <property type="entry name" value="alpha/beta hydrolase"/>
    <property type="match status" value="1"/>
</dbReference>
<evidence type="ECO:0000256" key="1">
    <source>
        <dbReference type="ARBA" id="ARBA00022801"/>
    </source>
</evidence>
<dbReference type="GO" id="GO:0016787">
    <property type="term" value="F:hydrolase activity"/>
    <property type="evidence" value="ECO:0007669"/>
    <property type="project" value="UniProtKB-KW"/>
</dbReference>
<organism evidence="3 4">
    <name type="scientific">Kineosporia mesophila</name>
    <dbReference type="NCBI Taxonomy" id="566012"/>
    <lineage>
        <taxon>Bacteria</taxon>
        <taxon>Bacillati</taxon>
        <taxon>Actinomycetota</taxon>
        <taxon>Actinomycetes</taxon>
        <taxon>Kineosporiales</taxon>
        <taxon>Kineosporiaceae</taxon>
        <taxon>Kineosporia</taxon>
    </lineage>
</organism>
<protein>
    <submittedName>
        <fullName evidence="3">Alpha/beta hydrolase</fullName>
    </submittedName>
</protein>
<dbReference type="Proteomes" id="UP001501074">
    <property type="component" value="Unassembled WGS sequence"/>
</dbReference>
<evidence type="ECO:0000259" key="2">
    <source>
        <dbReference type="Pfam" id="PF00561"/>
    </source>
</evidence>
<dbReference type="Pfam" id="PF00561">
    <property type="entry name" value="Abhydrolase_1"/>
    <property type="match status" value="1"/>
</dbReference>
<dbReference type="InterPro" id="IPR000073">
    <property type="entry name" value="AB_hydrolase_1"/>
</dbReference>